<dbReference type="GO" id="GO:0005737">
    <property type="term" value="C:cytoplasm"/>
    <property type="evidence" value="ECO:0007669"/>
    <property type="project" value="TreeGrafter"/>
</dbReference>
<dbReference type="InterPro" id="IPR000719">
    <property type="entry name" value="Prot_kinase_dom"/>
</dbReference>
<dbReference type="KEGG" id="mlr:MELLADRAFT_114882"/>
<feature type="region of interest" description="Disordered" evidence="1">
    <location>
        <begin position="697"/>
        <end position="717"/>
    </location>
</feature>
<dbReference type="HOGENOM" id="CLU_010392_1_0_1"/>
<dbReference type="Gene3D" id="1.10.510.10">
    <property type="entry name" value="Transferase(Phosphotransferase) domain 1"/>
    <property type="match status" value="1"/>
</dbReference>
<organism evidence="4">
    <name type="scientific">Melampsora larici-populina (strain 98AG31 / pathotype 3-4-7)</name>
    <name type="common">Poplar leaf rust fungus</name>
    <dbReference type="NCBI Taxonomy" id="747676"/>
    <lineage>
        <taxon>Eukaryota</taxon>
        <taxon>Fungi</taxon>
        <taxon>Dikarya</taxon>
        <taxon>Basidiomycota</taxon>
        <taxon>Pucciniomycotina</taxon>
        <taxon>Pucciniomycetes</taxon>
        <taxon>Pucciniales</taxon>
        <taxon>Melampsoraceae</taxon>
        <taxon>Melampsora</taxon>
    </lineage>
</organism>
<dbReference type="PANTHER" id="PTHR12984">
    <property type="entry name" value="SCY1-RELATED S/T PROTEIN KINASE-LIKE"/>
    <property type="match status" value="1"/>
</dbReference>
<dbReference type="VEuPathDB" id="FungiDB:MELLADRAFT_114882"/>
<feature type="region of interest" description="Disordered" evidence="1">
    <location>
        <begin position="660"/>
        <end position="684"/>
    </location>
</feature>
<sequence>MSWLSALGGAASSLISKGGGLPNLPAYGLGNKDPSYDNHSIWTLYDGIKRDDNSNVSIFIYDTNQPSNSFISSKDKKVILGFAKNALKKLKTLRHPDILKFLDGTETPTAVYIITEKSTSLSARLDINNGIVKKSNASDVEWKIWGLSRIVSALKFINGPGSSTHGNLRPSSIFVTQSGEWKLSGFEVLSSPKDPQPMLYSLGGLLPDSSRYASPETQKSGYDVLKDLDPACLDSYQLYLLMQTLFNDVIPTSEGPSQQRGSIPPALFAVARRLASANPSSRLKSEAFWEIGFGSGESGGGGAGGFFRENRLIKVCEGLEGFSLASQGERSSLMRSIKDSADSLPPEFLKFRVLPSLLQSFDHSADGPTLLPLAISISSSLNQAEFSSILLQPLIKLFASPDRAIRLSLLELLPQYVEKLDRSVVVDKIWPNLLTGFADTVPLIREATVKSMLVLAPKLSERILNNDLLRHLAKTQVDVEAGIRTNTCILLGRLSKSLSLTTCRKVLIPAFTRSLRDPFTPARIAGLMALMATVEYYENEDLAGKVIPGMGICLLDREKSVRDQAFKALDMFVERVRKAAAEMPDTVVTSPSNGDSNFPSISSATASQPGLAMSAAGAAGALAGWAFSSVSKKLTSTEMSTSIIDKGGVSLESLSLSQNGLQASGNNSTLNPKPLHPSTTTMLRSESSNVAKAFSLGSSTNTLGNETKTNATWGDGDLMDVEADVDDWSTFETGPPTHDPSFVPLPSTISKTSKLTTKTSKNNTGTKEKLRLTKPGNGVKLSNAASLVAALEADQELEDSWGVEVEESEPTNTKSIENQWDNFDDESMTSPVGKGSSMGSKVVSSKDDKAAQMAKMREERRAKMAALKAKKAGGT</sequence>
<dbReference type="GO" id="GO:0006409">
    <property type="term" value="P:tRNA export from nucleus"/>
    <property type="evidence" value="ECO:0007669"/>
    <property type="project" value="TreeGrafter"/>
</dbReference>
<dbReference type="RefSeq" id="XP_007404019.1">
    <property type="nucleotide sequence ID" value="XM_007403957.1"/>
</dbReference>
<feature type="compositionally biased region" description="Acidic residues" evidence="1">
    <location>
        <begin position="798"/>
        <end position="809"/>
    </location>
</feature>
<dbReference type="InterPro" id="IPR016024">
    <property type="entry name" value="ARM-type_fold"/>
</dbReference>
<feature type="compositionally biased region" description="Basic and acidic residues" evidence="1">
    <location>
        <begin position="844"/>
        <end position="858"/>
    </location>
</feature>
<accession>F4R3Y5</accession>
<dbReference type="OrthoDB" id="447103at2759"/>
<dbReference type="STRING" id="747676.F4R3Y5"/>
<dbReference type="SUPFAM" id="SSF56112">
    <property type="entry name" value="Protein kinase-like (PK-like)"/>
    <property type="match status" value="1"/>
</dbReference>
<dbReference type="GeneID" id="18925484"/>
<feature type="region of interest" description="Disordered" evidence="1">
    <location>
        <begin position="798"/>
        <end position="858"/>
    </location>
</feature>
<protein>
    <recommendedName>
        <fullName evidence="2">Protein kinase domain-containing protein</fullName>
    </recommendedName>
</protein>
<dbReference type="eggNOG" id="KOG1243">
    <property type="taxonomic scope" value="Eukaryota"/>
</dbReference>
<evidence type="ECO:0000259" key="2">
    <source>
        <dbReference type="PROSITE" id="PS50011"/>
    </source>
</evidence>
<evidence type="ECO:0000313" key="3">
    <source>
        <dbReference type="EMBL" id="EGG13081.1"/>
    </source>
</evidence>
<dbReference type="AlphaFoldDB" id="F4R3Y5"/>
<dbReference type="InterPro" id="IPR051177">
    <property type="entry name" value="CIK-Related_Protein"/>
</dbReference>
<feature type="compositionally biased region" description="Polar residues" evidence="1">
    <location>
        <begin position="697"/>
        <end position="712"/>
    </location>
</feature>
<dbReference type="GO" id="GO:0005524">
    <property type="term" value="F:ATP binding"/>
    <property type="evidence" value="ECO:0007669"/>
    <property type="project" value="InterPro"/>
</dbReference>
<dbReference type="PANTHER" id="PTHR12984:SF3">
    <property type="entry name" value="N-TERMINAL KINASE-LIKE PROTEIN"/>
    <property type="match status" value="1"/>
</dbReference>
<feature type="compositionally biased region" description="Low complexity" evidence="1">
    <location>
        <begin position="830"/>
        <end position="843"/>
    </location>
</feature>
<dbReference type="Gene3D" id="1.25.10.10">
    <property type="entry name" value="Leucine-rich Repeat Variant"/>
    <property type="match status" value="1"/>
</dbReference>
<feature type="domain" description="Protein kinase" evidence="2">
    <location>
        <begin position="21"/>
        <end position="417"/>
    </location>
</feature>
<keyword evidence="4" id="KW-1185">Reference proteome</keyword>
<feature type="compositionally biased region" description="Low complexity" evidence="1">
    <location>
        <begin position="747"/>
        <end position="765"/>
    </location>
</feature>
<feature type="compositionally biased region" description="Polar residues" evidence="1">
    <location>
        <begin position="810"/>
        <end position="821"/>
    </location>
</feature>
<dbReference type="Gene3D" id="3.30.200.20">
    <property type="entry name" value="Phosphorylase Kinase, domain 1"/>
    <property type="match status" value="1"/>
</dbReference>
<dbReference type="PROSITE" id="PS50011">
    <property type="entry name" value="PROTEIN_KINASE_DOM"/>
    <property type="match status" value="1"/>
</dbReference>
<dbReference type="SUPFAM" id="SSF48371">
    <property type="entry name" value="ARM repeat"/>
    <property type="match status" value="1"/>
</dbReference>
<reference evidence="4" key="1">
    <citation type="journal article" date="2011" name="Proc. Natl. Acad. Sci. U.S.A.">
        <title>Obligate biotrophy features unraveled by the genomic analysis of rust fungi.</title>
        <authorList>
            <person name="Duplessis S."/>
            <person name="Cuomo C.A."/>
            <person name="Lin Y.-C."/>
            <person name="Aerts A."/>
            <person name="Tisserant E."/>
            <person name="Veneault-Fourrey C."/>
            <person name="Joly D.L."/>
            <person name="Hacquard S."/>
            <person name="Amselem J."/>
            <person name="Cantarel B.L."/>
            <person name="Chiu R."/>
            <person name="Coutinho P.M."/>
            <person name="Feau N."/>
            <person name="Field M."/>
            <person name="Frey P."/>
            <person name="Gelhaye E."/>
            <person name="Goldberg J."/>
            <person name="Grabherr M.G."/>
            <person name="Kodira C.D."/>
            <person name="Kohler A."/>
            <person name="Kuees U."/>
            <person name="Lindquist E.A."/>
            <person name="Lucas S.M."/>
            <person name="Mago R."/>
            <person name="Mauceli E."/>
            <person name="Morin E."/>
            <person name="Murat C."/>
            <person name="Pangilinan J.L."/>
            <person name="Park R."/>
            <person name="Pearson M."/>
            <person name="Quesneville H."/>
            <person name="Rouhier N."/>
            <person name="Sakthikumar S."/>
            <person name="Salamov A.A."/>
            <person name="Schmutz J."/>
            <person name="Selles B."/>
            <person name="Shapiro H."/>
            <person name="Tanguay P."/>
            <person name="Tuskan G.A."/>
            <person name="Henrissat B."/>
            <person name="Van de Peer Y."/>
            <person name="Rouze P."/>
            <person name="Ellis J.G."/>
            <person name="Dodds P.N."/>
            <person name="Schein J.E."/>
            <person name="Zhong S."/>
            <person name="Hamelin R.C."/>
            <person name="Grigoriev I.V."/>
            <person name="Szabo L.J."/>
            <person name="Martin F."/>
        </authorList>
    </citation>
    <scope>NUCLEOTIDE SEQUENCE [LARGE SCALE GENOMIC DNA]</scope>
    <source>
        <strain evidence="4">98AG31 / pathotype 3-4-7</strain>
    </source>
</reference>
<dbReference type="InParanoid" id="F4R3Y5"/>
<feature type="region of interest" description="Disordered" evidence="1">
    <location>
        <begin position="730"/>
        <end position="768"/>
    </location>
</feature>
<dbReference type="InterPro" id="IPR011009">
    <property type="entry name" value="Kinase-like_dom_sf"/>
</dbReference>
<gene>
    <name evidence="3" type="ORF">MELLADRAFT_114882</name>
</gene>
<evidence type="ECO:0000256" key="1">
    <source>
        <dbReference type="SAM" id="MobiDB-lite"/>
    </source>
</evidence>
<proteinExistence type="predicted"/>
<evidence type="ECO:0000313" key="4">
    <source>
        <dbReference type="Proteomes" id="UP000001072"/>
    </source>
</evidence>
<dbReference type="EMBL" id="GL883090">
    <property type="protein sequence ID" value="EGG13081.1"/>
    <property type="molecule type" value="Genomic_DNA"/>
</dbReference>
<name>F4R3Y5_MELLP</name>
<dbReference type="GO" id="GO:0004672">
    <property type="term" value="F:protein kinase activity"/>
    <property type="evidence" value="ECO:0007669"/>
    <property type="project" value="InterPro"/>
</dbReference>
<dbReference type="Proteomes" id="UP000001072">
    <property type="component" value="Unassembled WGS sequence"/>
</dbReference>
<dbReference type="InterPro" id="IPR011989">
    <property type="entry name" value="ARM-like"/>
</dbReference>
<dbReference type="FunCoup" id="F4R3Y5">
    <property type="interactions" value="895"/>
</dbReference>